<gene>
    <name evidence="2" type="ORF">AB0L16_00045</name>
</gene>
<keyword evidence="3" id="KW-1185">Reference proteome</keyword>
<dbReference type="Proteomes" id="UP001552594">
    <property type="component" value="Unassembled WGS sequence"/>
</dbReference>
<feature type="domain" description="DUF397" evidence="1">
    <location>
        <begin position="12"/>
        <end position="65"/>
    </location>
</feature>
<protein>
    <submittedName>
        <fullName evidence="2">DUF397 domain-containing protein</fullName>
    </submittedName>
</protein>
<evidence type="ECO:0000259" key="1">
    <source>
        <dbReference type="Pfam" id="PF04149"/>
    </source>
</evidence>
<dbReference type="Pfam" id="PF04149">
    <property type="entry name" value="DUF397"/>
    <property type="match status" value="1"/>
</dbReference>
<dbReference type="RefSeq" id="WP_109280951.1">
    <property type="nucleotide sequence ID" value="NZ_JBFAUK010000001.1"/>
</dbReference>
<sequence length="72" mass="7628">MSTTPDLTRAIWVKSSHSQGNNGQCVEWAPTFASGIVPVRDSKAPHGPALVFSALSWSSFINGVQSAELPTT</sequence>
<dbReference type="EMBL" id="JBFAUK010000001">
    <property type="protein sequence ID" value="MEV5504862.1"/>
    <property type="molecule type" value="Genomic_DNA"/>
</dbReference>
<name>A0ABV3JPU6_STRON</name>
<proteinExistence type="predicted"/>
<evidence type="ECO:0000313" key="2">
    <source>
        <dbReference type="EMBL" id="MEV5504862.1"/>
    </source>
</evidence>
<evidence type="ECO:0000313" key="3">
    <source>
        <dbReference type="Proteomes" id="UP001552594"/>
    </source>
</evidence>
<comment type="caution">
    <text evidence="2">The sequence shown here is derived from an EMBL/GenBank/DDBJ whole genome shotgun (WGS) entry which is preliminary data.</text>
</comment>
<accession>A0ABV3JPU6</accession>
<reference evidence="2 3" key="1">
    <citation type="submission" date="2024-06" db="EMBL/GenBank/DDBJ databases">
        <title>The Natural Products Discovery Center: Release of the First 8490 Sequenced Strains for Exploring Actinobacteria Biosynthetic Diversity.</title>
        <authorList>
            <person name="Kalkreuter E."/>
            <person name="Kautsar S.A."/>
            <person name="Yang D."/>
            <person name="Bader C.D."/>
            <person name="Teijaro C.N."/>
            <person name="Fluegel L."/>
            <person name="Davis C.M."/>
            <person name="Simpson J.R."/>
            <person name="Lauterbach L."/>
            <person name="Steele A.D."/>
            <person name="Gui C."/>
            <person name="Meng S."/>
            <person name="Li G."/>
            <person name="Viehrig K."/>
            <person name="Ye F."/>
            <person name="Su P."/>
            <person name="Kiefer A.F."/>
            <person name="Nichols A."/>
            <person name="Cepeda A.J."/>
            <person name="Yan W."/>
            <person name="Fan B."/>
            <person name="Jiang Y."/>
            <person name="Adhikari A."/>
            <person name="Zheng C.-J."/>
            <person name="Schuster L."/>
            <person name="Cowan T.M."/>
            <person name="Smanski M.J."/>
            <person name="Chevrette M.G."/>
            <person name="De Carvalho L.P.S."/>
            <person name="Shen B."/>
        </authorList>
    </citation>
    <scope>NUCLEOTIDE SEQUENCE [LARGE SCALE GENOMIC DNA]</scope>
    <source>
        <strain evidence="2 3">NPDC052347</strain>
    </source>
</reference>
<dbReference type="InterPro" id="IPR007278">
    <property type="entry name" value="DUF397"/>
</dbReference>
<organism evidence="2 3">
    <name type="scientific">Streptomyces orinoci</name>
    <name type="common">Streptoverticillium orinoci</name>
    <dbReference type="NCBI Taxonomy" id="67339"/>
    <lineage>
        <taxon>Bacteria</taxon>
        <taxon>Bacillati</taxon>
        <taxon>Actinomycetota</taxon>
        <taxon>Actinomycetes</taxon>
        <taxon>Kitasatosporales</taxon>
        <taxon>Streptomycetaceae</taxon>
        <taxon>Streptomyces</taxon>
    </lineage>
</organism>